<organism evidence="5">
    <name type="scientific">Gambierdiscus excentricus</name>
    <dbReference type="NCBI Taxonomy" id="986170"/>
    <lineage>
        <taxon>Eukaryota</taxon>
        <taxon>Sar</taxon>
        <taxon>Alveolata</taxon>
        <taxon>Dinophyceae</taxon>
        <taxon>Gonyaulacales</taxon>
        <taxon>Pyrocystaceae</taxon>
        <taxon>Gambierdiscus</taxon>
    </lineage>
</organism>
<dbReference type="InterPro" id="IPR014031">
    <property type="entry name" value="Ketoacyl_synth_C"/>
</dbReference>
<dbReference type="InterPro" id="IPR016039">
    <property type="entry name" value="Thiolase-like"/>
</dbReference>
<dbReference type="PROSITE" id="PS52004">
    <property type="entry name" value="KS3_2"/>
    <property type="match status" value="1"/>
</dbReference>
<feature type="domain" description="Ketosynthase family 3 (KS3)" evidence="4">
    <location>
        <begin position="361"/>
        <end position="780"/>
    </location>
</feature>
<dbReference type="NCBIfam" id="TIGR04556">
    <property type="entry name" value="PKS_assoc"/>
    <property type="match status" value="1"/>
</dbReference>
<keyword evidence="1" id="KW-0596">Phosphopantetheine</keyword>
<dbReference type="Pfam" id="PF00109">
    <property type="entry name" value="ketoacyl-synt"/>
    <property type="match status" value="1"/>
</dbReference>
<dbReference type="SMART" id="SM00825">
    <property type="entry name" value="PKS_KS"/>
    <property type="match status" value="1"/>
</dbReference>
<keyword evidence="2" id="KW-0597">Phosphoprotein</keyword>
<comment type="similarity">
    <text evidence="3">Belongs to the thiolase-like superfamily. Beta-ketoacyl-ACP synthases family.</text>
</comment>
<dbReference type="GO" id="GO:0006633">
    <property type="term" value="P:fatty acid biosynthetic process"/>
    <property type="evidence" value="ECO:0007669"/>
    <property type="project" value="TreeGrafter"/>
</dbReference>
<dbReference type="InterPro" id="IPR020841">
    <property type="entry name" value="PKS_Beta-ketoAc_synthase_dom"/>
</dbReference>
<accession>A0A1S6K847</accession>
<evidence type="ECO:0000256" key="3">
    <source>
        <dbReference type="RuleBase" id="RU003694"/>
    </source>
</evidence>
<evidence type="ECO:0000259" key="4">
    <source>
        <dbReference type="PROSITE" id="PS52004"/>
    </source>
</evidence>
<dbReference type="InterPro" id="IPR030834">
    <property type="entry name" value="PKS_assoc_dom"/>
</dbReference>
<dbReference type="AlphaFoldDB" id="A0A1S6K847"/>
<dbReference type="Pfam" id="PF02801">
    <property type="entry name" value="Ketoacyl-synt_C"/>
    <property type="match status" value="1"/>
</dbReference>
<evidence type="ECO:0000256" key="2">
    <source>
        <dbReference type="ARBA" id="ARBA00022553"/>
    </source>
</evidence>
<evidence type="ECO:0000313" key="5">
    <source>
        <dbReference type="EMBL" id="AQS99211.1"/>
    </source>
</evidence>
<dbReference type="GO" id="GO:0004312">
    <property type="term" value="F:fatty acid synthase activity"/>
    <property type="evidence" value="ECO:0007669"/>
    <property type="project" value="TreeGrafter"/>
</dbReference>
<dbReference type="InterPro" id="IPR050091">
    <property type="entry name" value="PKS_NRPS_Biosynth_Enz"/>
</dbReference>
<dbReference type="InterPro" id="IPR014030">
    <property type="entry name" value="Ketoacyl_synth_N"/>
</dbReference>
<name>A0A1S6K847_9DINO</name>
<dbReference type="EMBL" id="KX395793">
    <property type="protein sequence ID" value="AQS99211.1"/>
    <property type="molecule type" value="Transcribed_RNA"/>
</dbReference>
<dbReference type="CDD" id="cd00833">
    <property type="entry name" value="PKS"/>
    <property type="match status" value="1"/>
</dbReference>
<keyword evidence="3" id="KW-0808">Transferase</keyword>
<reference evidence="5" key="1">
    <citation type="journal article" date="2017" name="J. Eukaryot. Microbiol.">
        <title>Role of Modular Polyketide Synthases in the Production of Polyether Ladder Compounds in Ciguatoxin-producing Gambierdiscus polynesiensis and G.excentricus (Dinophyceae).</title>
        <authorList>
            <person name="Kohli G.S."/>
            <person name="Campbell K."/>
            <person name="John U."/>
            <person name="Smith K.F."/>
            <person name="Fraga S."/>
            <person name="Rhodes L.L."/>
            <person name="Murray S.A."/>
        </authorList>
    </citation>
    <scope>NUCLEOTIDE SEQUENCE</scope>
    <source>
        <strain evidence="5">Contig_11250</strain>
    </source>
</reference>
<dbReference type="PANTHER" id="PTHR43775">
    <property type="entry name" value="FATTY ACID SYNTHASE"/>
    <property type="match status" value="1"/>
</dbReference>
<evidence type="ECO:0000256" key="1">
    <source>
        <dbReference type="ARBA" id="ARBA00022450"/>
    </source>
</evidence>
<dbReference type="SUPFAM" id="SSF53901">
    <property type="entry name" value="Thiolase-like"/>
    <property type="match status" value="2"/>
</dbReference>
<protein>
    <submittedName>
        <fullName evidence="5">Type I polyketide synthase</fullName>
    </submittedName>
</protein>
<sequence length="987" mass="108873">MAQDVSRKLHPSRALRGSGSWRRASLTTPWSMASMPAAWSRSLTSLHLATRIVHRAGQLLGYSAEEDKFSVQMVVDGTVLTLDPMYVHKAPEERLAKPGEGGDEFSFDVLLGPRTQKHSVGEEAGACLSEKGFCVMKLLQSADQLESAFDCMKGLEASGKFGRLPQEIEEGHLGKSGRAKTMWLSPDEEEEGSILDSLDNKMTGLAQVIMPFTEDVLGSPLQDRTPALVCVSMSDADEAEYDVPNASDKELTDYYETWYRSQLRLVYFLGPVKGTVVLSAKESSSFEGPKSEYSIVAGPGTLLLVREDALEYSFQEPQEGETSWMQCFLMSPGLALNIEGEITGDFSVLATKGEGPPPPTSETVSVVAMAIQCAANMYDHHKEWASYMGGTDGQLEVPFMRFDYHPYYSDEVDMPINTTFVKHCAVQEGIDMFDNRIFEISNMDAEAMCPQCRQVLEVGCLILHQRGITKKMCNTHPIHASVSVGCDKEEWLNMPGVPRSVATNNQLAITANRFNYIFNLKGGSYVCDTACSSSLVATHLGKVNLLERRWDPLEWHMAQGTNLSLTVGLLIGGCASHMLSPGGRCFTFNATANGYNRGDGTAGFMLKAGNQDDERWAFLRGTQMGQDGRSASLSAPNGPAQEKCIWGAVREARMVPPESTVWECHGTGTSLGDPIEVGAVRKVQIKMPRKEPLMVSTSKSNIGHLEGSAAAVAMCKCVMTVIKTKCAPTIHFKTLNPHLDHAMFDAIFCTEANPYLYRCGHCQVSSFGVGGTNGHAIFWGEETREAPNYQMLFYKKMKECPAQIIADGTNPKNWEYSGPGFDWKDESKYTVKIEKDLTSDAFVVKWEKQEEGEIEVPEFYSITGTHNEWQDDRMMEGDVPGLYYVVVEVPDSGSLDFRIMAEGDQERSIGPDIEACTKKTAQIRGPEKDLTTFWRAAGPKNSLLRVELYAPAKGKRFLTWLREKDEDGEWGATLRGTAAAEGEAEVE</sequence>
<dbReference type="Gene3D" id="3.40.47.10">
    <property type="match status" value="1"/>
</dbReference>
<dbReference type="PANTHER" id="PTHR43775:SF37">
    <property type="entry name" value="SI:DKEY-61P9.11"/>
    <property type="match status" value="1"/>
</dbReference>
<proteinExistence type="inferred from homology"/>